<dbReference type="InterPro" id="IPR003959">
    <property type="entry name" value="ATPase_AAA_core"/>
</dbReference>
<dbReference type="GeneID" id="92091621"/>
<name>A0ABR1V019_9PEZI</name>
<evidence type="ECO:0000313" key="5">
    <source>
        <dbReference type="Proteomes" id="UP001480595"/>
    </source>
</evidence>
<dbReference type="PANTHER" id="PTHR46411">
    <property type="entry name" value="FAMILY ATPASE, PUTATIVE-RELATED"/>
    <property type="match status" value="1"/>
</dbReference>
<reference evidence="4 5" key="1">
    <citation type="submission" date="2023-01" db="EMBL/GenBank/DDBJ databases">
        <title>Analysis of 21 Apiospora genomes using comparative genomics revels a genus with tremendous synthesis potential of carbohydrate active enzymes and secondary metabolites.</title>
        <authorList>
            <person name="Sorensen T."/>
        </authorList>
    </citation>
    <scope>NUCLEOTIDE SEQUENCE [LARGE SCALE GENOMIC DNA]</scope>
    <source>
        <strain evidence="4 5">CBS 135458</strain>
    </source>
</reference>
<dbReference type="Gene3D" id="3.40.50.300">
    <property type="entry name" value="P-loop containing nucleotide triphosphate hydrolases"/>
    <property type="match status" value="1"/>
</dbReference>
<evidence type="ECO:0000313" key="4">
    <source>
        <dbReference type="EMBL" id="KAK8064511.1"/>
    </source>
</evidence>
<dbReference type="Pfam" id="PF22942">
    <property type="entry name" value="DUF7025"/>
    <property type="match status" value="1"/>
</dbReference>
<dbReference type="GO" id="GO:0016787">
    <property type="term" value="F:hydrolase activity"/>
    <property type="evidence" value="ECO:0007669"/>
    <property type="project" value="UniProtKB-KW"/>
</dbReference>
<dbReference type="PANTHER" id="PTHR46411:SF4">
    <property type="entry name" value="AAA+ ATPASE DOMAIN-CONTAINING PROTEIN"/>
    <property type="match status" value="1"/>
</dbReference>
<feature type="domain" description="DUF7025" evidence="2">
    <location>
        <begin position="13"/>
        <end position="63"/>
    </location>
</feature>
<sequence length="455" mass="51884">MSIESNLPNTIEERQSNTAAWILDLWHLDSDGTYIGRKATRYHISAYTGRKALTTLEVCPATVWDAFDKGERRSKMLEHNTVVFKSLQRGHMLVHYYGPIVHSSKHYSGPIVIDHKRGRLNMKVPQEAPPSMARDCSTRYDGYDNMIVNRIETEEDDAVSPNRSPVVVEMESKMDPRRALVDAAIVEIEPYGIREITKSDESIVNLGLGEAELETIKGLSRRQKSKRATWAADFIEGKGTGQIILLLHGHCRDEGRAGLIKWFTLAEAWNAVLLVDEAVIFLKRRQNRDLARNGLVSVFLRRMEYFKGLLFLTTNRVGQIDDAFISRVHVTIGYNALSPEDRAKIWEGFFRKLGTERAGQIQISPAAKKWVREKAISGEAQLNGRDIRNALQTAISLAEAECEEDPDFDEEKMTIIVDQSHFQRVMDITNKFQLYFQSIRREDEKKTSGWAVRSE</sequence>
<feature type="domain" description="AAA+ ATPase lid" evidence="3">
    <location>
        <begin position="337"/>
        <end position="443"/>
    </location>
</feature>
<dbReference type="InterPro" id="IPR054289">
    <property type="entry name" value="DUF7025"/>
</dbReference>
<comment type="caution">
    <text evidence="4">The sequence shown here is derived from an EMBL/GenBank/DDBJ whole genome shotgun (WGS) entry which is preliminary data.</text>
</comment>
<keyword evidence="5" id="KW-1185">Reference proteome</keyword>
<protein>
    <submittedName>
        <fullName evidence="4">P-loop containing nucleoside triphosphate hydrolase protein</fullName>
    </submittedName>
</protein>
<dbReference type="Proteomes" id="UP001480595">
    <property type="component" value="Unassembled WGS sequence"/>
</dbReference>
<keyword evidence="4" id="KW-0378">Hydrolase</keyword>
<dbReference type="RefSeq" id="XP_066715500.1">
    <property type="nucleotide sequence ID" value="XM_066858558.1"/>
</dbReference>
<feature type="domain" description="ATPase AAA-type core" evidence="1">
    <location>
        <begin position="252"/>
        <end position="332"/>
    </location>
</feature>
<evidence type="ECO:0000259" key="2">
    <source>
        <dbReference type="Pfam" id="PF22942"/>
    </source>
</evidence>
<dbReference type="InterPro" id="IPR027417">
    <property type="entry name" value="P-loop_NTPase"/>
</dbReference>
<evidence type="ECO:0000259" key="1">
    <source>
        <dbReference type="Pfam" id="PF00004"/>
    </source>
</evidence>
<evidence type="ECO:0000259" key="3">
    <source>
        <dbReference type="Pfam" id="PF23232"/>
    </source>
</evidence>
<dbReference type="InterPro" id="IPR056599">
    <property type="entry name" value="AAA_lid_fung"/>
</dbReference>
<dbReference type="SUPFAM" id="SSF52540">
    <property type="entry name" value="P-loop containing nucleoside triphosphate hydrolases"/>
    <property type="match status" value="1"/>
</dbReference>
<dbReference type="EMBL" id="JAQQWL010000007">
    <property type="protein sequence ID" value="KAK8064511.1"/>
    <property type="molecule type" value="Genomic_DNA"/>
</dbReference>
<gene>
    <name evidence="4" type="ORF">PG994_007149</name>
</gene>
<dbReference type="Pfam" id="PF00004">
    <property type="entry name" value="AAA"/>
    <property type="match status" value="1"/>
</dbReference>
<proteinExistence type="predicted"/>
<organism evidence="4 5">
    <name type="scientific">Apiospora phragmitis</name>
    <dbReference type="NCBI Taxonomy" id="2905665"/>
    <lineage>
        <taxon>Eukaryota</taxon>
        <taxon>Fungi</taxon>
        <taxon>Dikarya</taxon>
        <taxon>Ascomycota</taxon>
        <taxon>Pezizomycotina</taxon>
        <taxon>Sordariomycetes</taxon>
        <taxon>Xylariomycetidae</taxon>
        <taxon>Amphisphaeriales</taxon>
        <taxon>Apiosporaceae</taxon>
        <taxon>Apiospora</taxon>
    </lineage>
</organism>
<dbReference type="Pfam" id="PF23232">
    <property type="entry name" value="AAA_lid_13"/>
    <property type="match status" value="1"/>
</dbReference>
<accession>A0ABR1V019</accession>